<accession>A0AAV1RG62</accession>
<keyword evidence="3" id="KW-1185">Reference proteome</keyword>
<organism evidence="2 3">
    <name type="scientific">Dovyalis caffra</name>
    <dbReference type="NCBI Taxonomy" id="77055"/>
    <lineage>
        <taxon>Eukaryota</taxon>
        <taxon>Viridiplantae</taxon>
        <taxon>Streptophyta</taxon>
        <taxon>Embryophyta</taxon>
        <taxon>Tracheophyta</taxon>
        <taxon>Spermatophyta</taxon>
        <taxon>Magnoliopsida</taxon>
        <taxon>eudicotyledons</taxon>
        <taxon>Gunneridae</taxon>
        <taxon>Pentapetalae</taxon>
        <taxon>rosids</taxon>
        <taxon>fabids</taxon>
        <taxon>Malpighiales</taxon>
        <taxon>Salicaceae</taxon>
        <taxon>Flacourtieae</taxon>
        <taxon>Dovyalis</taxon>
    </lineage>
</organism>
<sequence length="140" mass="15242">MLISSHLYYSSTFKQYSTTPLSYLNFNPLDLKTSITPSFSTPSPQNSPLPSSLALPPQSSPPPPSLTKATSKFTTTIFSKSITTTFESSPTTSICPTSKRSSPRPPSIHHLHPSSSNAPLPPRLTPVLARHTSLFNESRE</sequence>
<proteinExistence type="predicted"/>
<evidence type="ECO:0000313" key="2">
    <source>
        <dbReference type="EMBL" id="CAK7334533.1"/>
    </source>
</evidence>
<comment type="caution">
    <text evidence="2">The sequence shown here is derived from an EMBL/GenBank/DDBJ whole genome shotgun (WGS) entry which is preliminary data.</text>
</comment>
<feature type="compositionally biased region" description="Low complexity" evidence="1">
    <location>
        <begin position="34"/>
        <end position="57"/>
    </location>
</feature>
<dbReference type="Proteomes" id="UP001314170">
    <property type="component" value="Unassembled WGS sequence"/>
</dbReference>
<dbReference type="AlphaFoldDB" id="A0AAV1RG62"/>
<name>A0AAV1RG62_9ROSI</name>
<feature type="region of interest" description="Disordered" evidence="1">
    <location>
        <begin position="34"/>
        <end position="70"/>
    </location>
</feature>
<dbReference type="EMBL" id="CAWUPB010000950">
    <property type="protein sequence ID" value="CAK7334533.1"/>
    <property type="molecule type" value="Genomic_DNA"/>
</dbReference>
<feature type="region of interest" description="Disordered" evidence="1">
    <location>
        <begin position="84"/>
        <end position="125"/>
    </location>
</feature>
<gene>
    <name evidence="2" type="ORF">DCAF_LOCUS9968</name>
</gene>
<evidence type="ECO:0000256" key="1">
    <source>
        <dbReference type="SAM" id="MobiDB-lite"/>
    </source>
</evidence>
<protein>
    <submittedName>
        <fullName evidence="2">Uncharacterized protein</fullName>
    </submittedName>
</protein>
<evidence type="ECO:0000313" key="3">
    <source>
        <dbReference type="Proteomes" id="UP001314170"/>
    </source>
</evidence>
<reference evidence="2 3" key="1">
    <citation type="submission" date="2024-01" db="EMBL/GenBank/DDBJ databases">
        <authorList>
            <person name="Waweru B."/>
        </authorList>
    </citation>
    <scope>NUCLEOTIDE SEQUENCE [LARGE SCALE GENOMIC DNA]</scope>
</reference>